<evidence type="ECO:0000313" key="6">
    <source>
        <dbReference type="EMBL" id="CAB5227421.1"/>
    </source>
</evidence>
<dbReference type="InterPro" id="IPR002053">
    <property type="entry name" value="Glyco_hydro_25"/>
</dbReference>
<comment type="catalytic activity">
    <reaction evidence="1">
        <text>Hydrolysis of (1-&gt;4)-beta-linkages between N-acetylmuramic acid and N-acetyl-D-glucosamine residues in a peptidoglycan and between N-acetyl-D-glucosamine residues in chitodextrins.</text>
        <dbReference type="EC" id="3.2.1.17"/>
    </reaction>
</comment>
<sequence>MTQRLDGIDVSRYQGTVDWVQVKASCAVPSKSLAAWKVTQGTRTLDPAAGTNRKNTATAGIYYRFGYHWLSASTNALSQAKWFLQNFAPLQPGEGVILDCEEAGITVPQITTWCAHVEAVTGRPVAIYTGVHVAGGAIWNSQLIFGSGQRMRWLAAYVSEAKARKACEPYGFDVWQWSSSGSVPGVAGRCDVNMIDHPTLCDLATGQTPPKPPVPPTEIEDLDMPVCTNAEVFGGFAPLIVKWVVMSNGSLRHIGEPEWHARGSEVGTRLSNADIKALGGSL</sequence>
<dbReference type="GO" id="GO:0009253">
    <property type="term" value="P:peptidoglycan catabolic process"/>
    <property type="evidence" value="ECO:0007669"/>
    <property type="project" value="InterPro"/>
</dbReference>
<evidence type="ECO:0000256" key="2">
    <source>
        <dbReference type="ARBA" id="ARBA00010646"/>
    </source>
</evidence>
<evidence type="ECO:0000256" key="3">
    <source>
        <dbReference type="ARBA" id="ARBA00012732"/>
    </source>
</evidence>
<dbReference type="Gene3D" id="3.20.20.80">
    <property type="entry name" value="Glycosidases"/>
    <property type="match status" value="1"/>
</dbReference>
<gene>
    <name evidence="4" type="ORF">UFOVP1306_22</name>
    <name evidence="5" type="ORF">UFOVP1422_24</name>
    <name evidence="6" type="ORF">UFOVP1519_42</name>
</gene>
<dbReference type="Pfam" id="PF01183">
    <property type="entry name" value="Glyco_hydro_25"/>
    <property type="match status" value="1"/>
</dbReference>
<dbReference type="EC" id="3.2.1.17" evidence="3"/>
<evidence type="ECO:0000313" key="4">
    <source>
        <dbReference type="EMBL" id="CAB4197594.1"/>
    </source>
</evidence>
<dbReference type="EMBL" id="LR798370">
    <property type="protein sequence ID" value="CAB5227421.1"/>
    <property type="molecule type" value="Genomic_DNA"/>
</dbReference>
<dbReference type="PANTHER" id="PTHR34135">
    <property type="entry name" value="LYSOZYME"/>
    <property type="match status" value="1"/>
</dbReference>
<name>A0A6J7XEF1_9CAUD</name>
<comment type="similarity">
    <text evidence="2">Belongs to the glycosyl hydrolase 25 family.</text>
</comment>
<accession>A0A6J7XEF1</accession>
<dbReference type="GO" id="GO:0016998">
    <property type="term" value="P:cell wall macromolecule catabolic process"/>
    <property type="evidence" value="ECO:0007669"/>
    <property type="project" value="InterPro"/>
</dbReference>
<dbReference type="EMBL" id="LR797368">
    <property type="protein sequence ID" value="CAB4210250.1"/>
    <property type="molecule type" value="Genomic_DNA"/>
</dbReference>
<reference evidence="6" key="1">
    <citation type="submission" date="2020-05" db="EMBL/GenBank/DDBJ databases">
        <authorList>
            <person name="Chiriac C."/>
            <person name="Salcher M."/>
            <person name="Ghai R."/>
            <person name="Kavagutti S V."/>
        </authorList>
    </citation>
    <scope>NUCLEOTIDE SEQUENCE</scope>
</reference>
<dbReference type="SUPFAM" id="SSF51445">
    <property type="entry name" value="(Trans)glycosidases"/>
    <property type="match status" value="1"/>
</dbReference>
<evidence type="ECO:0000256" key="1">
    <source>
        <dbReference type="ARBA" id="ARBA00000632"/>
    </source>
</evidence>
<protein>
    <recommendedName>
        <fullName evidence="3">lysozyme</fullName>
        <ecNumber evidence="3">3.2.1.17</ecNumber>
    </recommendedName>
</protein>
<dbReference type="PANTHER" id="PTHR34135:SF2">
    <property type="entry name" value="LYSOZYME"/>
    <property type="match status" value="1"/>
</dbReference>
<dbReference type="InterPro" id="IPR017853">
    <property type="entry name" value="GH"/>
</dbReference>
<dbReference type="GO" id="GO:0003796">
    <property type="term" value="F:lysozyme activity"/>
    <property type="evidence" value="ECO:0007669"/>
    <property type="project" value="UniProtKB-EC"/>
</dbReference>
<dbReference type="EMBL" id="LR797265">
    <property type="protein sequence ID" value="CAB4197594.1"/>
    <property type="molecule type" value="Genomic_DNA"/>
</dbReference>
<organism evidence="6">
    <name type="scientific">uncultured Caudovirales phage</name>
    <dbReference type="NCBI Taxonomy" id="2100421"/>
    <lineage>
        <taxon>Viruses</taxon>
        <taxon>Duplodnaviria</taxon>
        <taxon>Heunggongvirae</taxon>
        <taxon>Uroviricota</taxon>
        <taxon>Caudoviricetes</taxon>
        <taxon>Peduoviridae</taxon>
        <taxon>Maltschvirus</taxon>
        <taxon>Maltschvirus maltsch</taxon>
    </lineage>
</organism>
<proteinExistence type="inferred from homology"/>
<dbReference type="GO" id="GO:0016052">
    <property type="term" value="P:carbohydrate catabolic process"/>
    <property type="evidence" value="ECO:0007669"/>
    <property type="project" value="TreeGrafter"/>
</dbReference>
<dbReference type="PROSITE" id="PS51904">
    <property type="entry name" value="GLYCOSYL_HYDROL_F25_2"/>
    <property type="match status" value="1"/>
</dbReference>
<evidence type="ECO:0000313" key="5">
    <source>
        <dbReference type="EMBL" id="CAB4210250.1"/>
    </source>
</evidence>